<protein>
    <submittedName>
        <fullName evidence="1">Uncharacterized protein</fullName>
    </submittedName>
</protein>
<keyword evidence="2" id="KW-1185">Reference proteome</keyword>
<proteinExistence type="predicted"/>
<accession>A0ACC2VZU0</accession>
<reference evidence="1" key="1">
    <citation type="submission" date="2023-04" db="EMBL/GenBank/DDBJ databases">
        <title>Draft Genome sequencing of Naganishia species isolated from polar environments using Oxford Nanopore Technology.</title>
        <authorList>
            <person name="Leo P."/>
            <person name="Venkateswaran K."/>
        </authorList>
    </citation>
    <scope>NUCLEOTIDE SEQUENCE</scope>
    <source>
        <strain evidence="1">MNA-CCFEE 5423</strain>
    </source>
</reference>
<organism evidence="1 2">
    <name type="scientific">Naganishia friedmannii</name>
    <dbReference type="NCBI Taxonomy" id="89922"/>
    <lineage>
        <taxon>Eukaryota</taxon>
        <taxon>Fungi</taxon>
        <taxon>Dikarya</taxon>
        <taxon>Basidiomycota</taxon>
        <taxon>Agaricomycotina</taxon>
        <taxon>Tremellomycetes</taxon>
        <taxon>Filobasidiales</taxon>
        <taxon>Filobasidiaceae</taxon>
        <taxon>Naganishia</taxon>
    </lineage>
</organism>
<gene>
    <name evidence="1" type="ORF">QFC21_002141</name>
</gene>
<dbReference type="EMBL" id="JASBWT010000005">
    <property type="protein sequence ID" value="KAJ9104643.1"/>
    <property type="molecule type" value="Genomic_DNA"/>
</dbReference>
<name>A0ACC2VZU0_9TREE</name>
<evidence type="ECO:0000313" key="1">
    <source>
        <dbReference type="EMBL" id="KAJ9104643.1"/>
    </source>
</evidence>
<evidence type="ECO:0000313" key="2">
    <source>
        <dbReference type="Proteomes" id="UP001227268"/>
    </source>
</evidence>
<dbReference type="Proteomes" id="UP001227268">
    <property type="component" value="Unassembled WGS sequence"/>
</dbReference>
<sequence length="729" mass="77163">MPSDSEIQGEIVDVFGALDSATIDELLAICKIYALPAIELKYKYEAHLLALPHPSATSGSSTSASLKGKAAGASGMDLTMARELRRIVAREQTGAATVGSVGGGNAAATVGGGASTRKPGGGRLAAFNGDISGLLETLATPTRNLVRPRPSGNANVGSASRSMTAGAFNGTTPGSAAARTPVPRPAGGASTNGRTAGNGNGNGLSPLVYTGFGSKLGGMGIGATAETPTTSLPAGQRFHARPRPNELIETLNAHLEPSTGLPTTGATGGKGKQRVGLGAKGRKEEWDYRYMFEKLSEKSSKLDMMIDDAAERFRDAYGIDELTDPSALSQDSTHVFGRIISTSTDTGKPSDSSLLLESSRAMGNGKRTPLRFAAQGVKVREGTPGVAGFGWFPGCLVGLKGRNGGGGAFEVEEVIMPPPLEMERTPLPNMLAMQERTAGQPVEVMLAAGPYTLDADLEYAPFEALIETAIRDRPDVLLLLGPFVDSAHPLLKVGDTDLTPVQLFREHISSRLTALMESSAGTAVILIPSVRDMTSRHVAFPQTPLDKDPKLGLPKKVRMLPNPAHFYVNETLFSVASIDVLFHLRKEEYFRRAEEADAEPATGVVAPKDAMAELCRHVLGQRSIYPLVPPPADVAGEVNLDLAHHELLQFDVAPDVLILPSRLKYFAKIVDSVVAMNPGYLTKGNTAGTYSKLSIHPRRGAVASADADQKGEEVEHEVYDRARVDVYRI</sequence>
<comment type="caution">
    <text evidence="1">The sequence shown here is derived from an EMBL/GenBank/DDBJ whole genome shotgun (WGS) entry which is preliminary data.</text>
</comment>